<dbReference type="Gene3D" id="2.30.30.90">
    <property type="match status" value="1"/>
</dbReference>
<dbReference type="OrthoDB" id="3175006at2"/>
<dbReference type="Pfam" id="PF04023">
    <property type="entry name" value="FeoA"/>
    <property type="match status" value="1"/>
</dbReference>
<dbReference type="PANTHER" id="PTHR43151">
    <property type="entry name" value="FEOA FAMILY PROTEIN"/>
    <property type="match status" value="1"/>
</dbReference>
<evidence type="ECO:0000313" key="4">
    <source>
        <dbReference type="Proteomes" id="UP000005947"/>
    </source>
</evidence>
<evidence type="ECO:0000259" key="2">
    <source>
        <dbReference type="SMART" id="SM00899"/>
    </source>
</evidence>
<dbReference type="Proteomes" id="UP000005947">
    <property type="component" value="Unassembled WGS sequence"/>
</dbReference>
<dbReference type="SMART" id="SM00899">
    <property type="entry name" value="FeoA"/>
    <property type="match status" value="1"/>
</dbReference>
<dbReference type="InterPro" id="IPR008988">
    <property type="entry name" value="Transcriptional_repressor_C"/>
</dbReference>
<protein>
    <submittedName>
        <fullName evidence="3">FeoA domain protein</fullName>
    </submittedName>
</protein>
<sequence length="86" mass="9363">MQQNKTVEIHGMSGDCMPLSFMREGSVCRVCAVRGNDDTKHHITSLGFVDGALVEIISKLSGSVIVRIKGTTFGIGSEIARRIYVH</sequence>
<dbReference type="InterPro" id="IPR038157">
    <property type="entry name" value="FeoA_core_dom"/>
</dbReference>
<reference evidence="3 4" key="1">
    <citation type="submission" date="2011-02" db="EMBL/GenBank/DDBJ databases">
        <authorList>
            <person name="Muzny D."/>
            <person name="Qin X."/>
            <person name="Buhay C."/>
            <person name="Dugan-Rocha S."/>
            <person name="Ding Y."/>
            <person name="Chen G."/>
            <person name="Hawes A."/>
            <person name="Holder M."/>
            <person name="Jhangiani S."/>
            <person name="Johnson A."/>
            <person name="Khan Z."/>
            <person name="Li Z."/>
            <person name="Liu W."/>
            <person name="Liu X."/>
            <person name="Perez L."/>
            <person name="Shen H."/>
            <person name="Wang Q."/>
            <person name="Watt J."/>
            <person name="Xi L."/>
            <person name="Xin Y."/>
            <person name="Zhou J."/>
            <person name="Deng J."/>
            <person name="Jiang H."/>
            <person name="Liu Y."/>
            <person name="Qu J."/>
            <person name="Song X.-Z."/>
            <person name="Zhang L."/>
            <person name="Villasana D."/>
            <person name="Johnson A."/>
            <person name="Liu J."/>
            <person name="Liyanage D."/>
            <person name="Lorensuhewa L."/>
            <person name="Robinson T."/>
            <person name="Song A."/>
            <person name="Song B.-B."/>
            <person name="Dinh H."/>
            <person name="Thornton R."/>
            <person name="Coyle M."/>
            <person name="Francisco L."/>
            <person name="Jackson L."/>
            <person name="Javaid M."/>
            <person name="Korchina V."/>
            <person name="Kovar C."/>
            <person name="Mata R."/>
            <person name="Mathew T."/>
            <person name="Ngo R."/>
            <person name="Nguyen L."/>
            <person name="Nguyen N."/>
            <person name="Okwuonu G."/>
            <person name="Ongeri F."/>
            <person name="Pham C."/>
            <person name="Simmons D."/>
            <person name="Wilczek-Boney K."/>
            <person name="Hale W."/>
            <person name="Jakkamsetti A."/>
            <person name="Pham P."/>
            <person name="Ruth R."/>
            <person name="San Lucas F."/>
            <person name="Warren J."/>
            <person name="Zhang J."/>
            <person name="Zhao Z."/>
            <person name="Zhou C."/>
            <person name="Zhu D."/>
            <person name="Lee S."/>
            <person name="Bess C."/>
            <person name="Blankenburg K."/>
            <person name="Forbes L."/>
            <person name="Fu Q."/>
            <person name="Gubbala S."/>
            <person name="Hirani K."/>
            <person name="Jayaseelan J.C."/>
            <person name="Lara F."/>
            <person name="Munidasa M."/>
            <person name="Palculict T."/>
            <person name="Patil S."/>
            <person name="Pu L.-L."/>
            <person name="Saada N."/>
            <person name="Tang L."/>
            <person name="Weissenberger G."/>
            <person name="Zhu Y."/>
            <person name="Hemphill L."/>
            <person name="Shang Y."/>
            <person name="Youmans B."/>
            <person name="Ayvaz T."/>
            <person name="Ross M."/>
            <person name="Santibanez J."/>
            <person name="Aqrawi P."/>
            <person name="Gross S."/>
            <person name="Joshi V."/>
            <person name="Fowler G."/>
            <person name="Nazareth L."/>
            <person name="Reid J."/>
            <person name="Worley K."/>
            <person name="Petrosino J."/>
            <person name="Highlander S."/>
            <person name="Gibbs R."/>
        </authorList>
    </citation>
    <scope>NUCLEOTIDE SEQUENCE [LARGE SCALE GENOMIC DNA]</scope>
    <source>
        <strain evidence="3 4">DSM 15829</strain>
    </source>
</reference>
<dbReference type="SUPFAM" id="SSF50037">
    <property type="entry name" value="C-terminal domain of transcriptional repressors"/>
    <property type="match status" value="1"/>
</dbReference>
<dbReference type="RefSeq" id="WP_006302512.1">
    <property type="nucleotide sequence ID" value="NZ_ACGK02000001.1"/>
</dbReference>
<evidence type="ECO:0000313" key="3">
    <source>
        <dbReference type="EMBL" id="EGF23423.1"/>
    </source>
</evidence>
<organism evidence="3 4">
    <name type="scientific">Fannyhessea vaginae DSM 15829</name>
    <dbReference type="NCBI Taxonomy" id="525256"/>
    <lineage>
        <taxon>Bacteria</taxon>
        <taxon>Bacillati</taxon>
        <taxon>Actinomycetota</taxon>
        <taxon>Coriobacteriia</taxon>
        <taxon>Coriobacteriales</taxon>
        <taxon>Atopobiaceae</taxon>
        <taxon>Fannyhessea</taxon>
    </lineage>
</organism>
<name>F1T3X9_9ACTN</name>
<dbReference type="eggNOG" id="COG1918">
    <property type="taxonomic scope" value="Bacteria"/>
</dbReference>
<dbReference type="GO" id="GO:0046914">
    <property type="term" value="F:transition metal ion binding"/>
    <property type="evidence" value="ECO:0007669"/>
    <property type="project" value="InterPro"/>
</dbReference>
<dbReference type="GeneID" id="93211126"/>
<comment type="caution">
    <text evidence="3">The sequence shown here is derived from an EMBL/GenBank/DDBJ whole genome shotgun (WGS) entry which is preliminary data.</text>
</comment>
<accession>F1T3X9</accession>
<gene>
    <name evidence="3" type="ORF">HMPREF0091_10370</name>
</gene>
<evidence type="ECO:0000256" key="1">
    <source>
        <dbReference type="ARBA" id="ARBA00023004"/>
    </source>
</evidence>
<keyword evidence="4" id="KW-1185">Reference proteome</keyword>
<keyword evidence="1" id="KW-0408">Iron</keyword>
<dbReference type="InterPro" id="IPR053184">
    <property type="entry name" value="FeoA-like"/>
</dbReference>
<dbReference type="AlphaFoldDB" id="F1T3X9"/>
<dbReference type="PANTHER" id="PTHR43151:SF1">
    <property type="entry name" value="SSR2333 PROTEIN"/>
    <property type="match status" value="1"/>
</dbReference>
<feature type="domain" description="Ferrous iron transporter FeoA-like" evidence="2">
    <location>
        <begin position="17"/>
        <end position="86"/>
    </location>
</feature>
<proteinExistence type="predicted"/>
<dbReference type="EMBL" id="ACGK02000001">
    <property type="protein sequence ID" value="EGF23423.1"/>
    <property type="molecule type" value="Genomic_DNA"/>
</dbReference>
<dbReference type="InterPro" id="IPR007167">
    <property type="entry name" value="Fe-transptr_FeoA-like"/>
</dbReference>